<feature type="transmembrane region" description="Helical" evidence="18">
    <location>
        <begin position="976"/>
        <end position="994"/>
    </location>
</feature>
<keyword evidence="14" id="KW-1278">Translocase</keyword>
<dbReference type="SMART" id="SM00831">
    <property type="entry name" value="Cation_ATPase_N"/>
    <property type="match status" value="1"/>
</dbReference>
<dbReference type="PRINTS" id="PR00119">
    <property type="entry name" value="CATATPASE"/>
</dbReference>
<dbReference type="Pfam" id="PF08282">
    <property type="entry name" value="Hydrolase_3"/>
    <property type="match status" value="1"/>
</dbReference>
<keyword evidence="13" id="KW-0112">Calmodulin-binding</keyword>
<evidence type="ECO:0000256" key="10">
    <source>
        <dbReference type="ARBA" id="ARBA00022837"/>
    </source>
</evidence>
<evidence type="ECO:0000256" key="7">
    <source>
        <dbReference type="ARBA" id="ARBA00022692"/>
    </source>
</evidence>
<dbReference type="NCBIfam" id="TIGR01517">
    <property type="entry name" value="ATPase-IIB_Ca"/>
    <property type="match status" value="1"/>
</dbReference>
<keyword evidence="11 18" id="KW-0067">ATP-binding</keyword>
<keyword evidence="8" id="KW-0479">Metal-binding</keyword>
<feature type="compositionally biased region" description="Basic and acidic residues" evidence="19">
    <location>
        <begin position="351"/>
        <end position="363"/>
    </location>
</feature>
<keyword evidence="12" id="KW-0460">Magnesium</keyword>
<dbReference type="Pfam" id="PF13246">
    <property type="entry name" value="Cation_ATPase"/>
    <property type="match status" value="1"/>
</dbReference>
<keyword evidence="10 18" id="KW-0106">Calcium</keyword>
<dbReference type="EC" id="7.2.2.10" evidence="18"/>
<reference evidence="21" key="3">
    <citation type="submission" date="2025-08" db="UniProtKB">
        <authorList>
            <consortium name="Ensembl"/>
        </authorList>
    </citation>
    <scope>IDENTIFICATION</scope>
    <source>
        <strain evidence="21">HNI</strain>
    </source>
</reference>
<dbReference type="GO" id="GO:0005516">
    <property type="term" value="F:calmodulin binding"/>
    <property type="evidence" value="ECO:0007669"/>
    <property type="project" value="UniProtKB-KW"/>
</dbReference>
<evidence type="ECO:0000256" key="6">
    <source>
        <dbReference type="ARBA" id="ARBA00022568"/>
    </source>
</evidence>
<dbReference type="Pfam" id="PF00689">
    <property type="entry name" value="Cation_ATPase_C"/>
    <property type="match status" value="1"/>
</dbReference>
<evidence type="ECO:0000256" key="11">
    <source>
        <dbReference type="ARBA" id="ARBA00022840"/>
    </source>
</evidence>
<dbReference type="Pfam" id="PF00690">
    <property type="entry name" value="Cation_ATPase_N"/>
    <property type="match status" value="1"/>
</dbReference>
<evidence type="ECO:0000256" key="8">
    <source>
        <dbReference type="ARBA" id="ARBA00022723"/>
    </source>
</evidence>
<dbReference type="InterPro" id="IPR022141">
    <property type="entry name" value="ATP_Ca_trans_C"/>
</dbReference>
<evidence type="ECO:0000256" key="1">
    <source>
        <dbReference type="ARBA" id="ARBA00004651"/>
    </source>
</evidence>
<feature type="transmembrane region" description="Helical" evidence="18">
    <location>
        <begin position="938"/>
        <end position="956"/>
    </location>
</feature>
<dbReference type="SUPFAM" id="SSF81660">
    <property type="entry name" value="Metal cation-transporting ATPase, ATP-binding domain N"/>
    <property type="match status" value="1"/>
</dbReference>
<dbReference type="PROSITE" id="PS00154">
    <property type="entry name" value="ATPASE_E1_E2"/>
    <property type="match status" value="1"/>
</dbReference>
<name>A0A3P9LB34_ORYLA</name>
<sequence>MGDMSNSDFYAKNQRNEGNHAADFGCSVMDLRSLMELRGTEGVVKLQEDYGGVEGLCKRLKTSPTEGLVGVQTDLDKRKEIFGKNLIPPKKPKTFLQLVWEALQDVTLIILELAALISLGLSFYHPPGESGGEMCGSAAGGVEDEGEADAGWIEGAAILLSVVCVVIVTAFNDWSKEKQFRGLQSRIEQEQKFQVVRGSQVIQLPVADILVGDIAQIKYGDLLPADGVLIQGNDLKIDESSLTGESDHVKKAADKDPMLLSGTHVMEGSGRMVVTAVGVNSQTGIIFTLLGAGVEEEEKKEKKGGAVEDGHQNTGKMQDGNMESNQIKVKKQDGAAAMEMQPLKSAEGGEADDKEKKKVSAPKKEKSVLQGKLTKLAVQIGYAGLVMSSITVTILVLYFSIDNFVMKKRPWMAECTPIYVQYFVKFFIIGVTVLVVAVPEGLPLAVTISLAYSVKKMMKDNNLVRHLDACETMGNATAICSDKTGTLTTNRMTAVQCYIGDVHYKKIPDPGVLPPKSLDLLINAIAINSAYTTKILPPDKEGGLPKQVGNKTECGLLGLILELKLDYQPIRNQIPEEKLYKVYTFNSVRKSMSTVIKLPDGSFRMYSKGASEIVLKKCSHILNEVGELRVFRPRDKDEMVKKVIEPMACEGLRTICVAYRDFSNDPEPNWDDENNILNDLTAICVVGIEDPVRPEVPDAIQKCQRAGITVRMVTGDNINTARAIAIKCGIIHPGEDFLCIDGKEFNRRIRNEKGEVEQERIDKVWPKLRVLARSSPTDKHTLVKGIIDSTMADQRQVVAVTGDGTNDGPALKKADVGFAMGIAGTDVAKEASDIILTDDNFSSIVKAVMWGRNVYDSISKFLQFQLTVNVVAVIVAFTGACITQDSPLKAVQMLWVNLIMDTFASLALATEPPNESLLKRKPYGRNKPLISSTMTKNILGHAVYQLVIIFTLLFVGEQIFDIDSGRDAPLHSPPSEHYTLIFNTFVMMQLFNEINARKIHGERNVFDGIFRNPIFCSIVFGTFVVQIVIVQFGGKPFSCQPLNLEKWMWCVFLGLGELVWGQVIATIPNLKLRFLRRAGQLTHKDELPEEDVNEENEEIDHAERELRRGQILWFRGLNRIQTQIRVVNAFRSSLYEGLEKPDSKTSIHNFMSHPEFRIDDSTPSIPLIDDTDDDSARRRRKYSSQPSSPNKNNNAIDSGINLTIDISKSAASSSPASPLHSLETSL</sequence>
<dbReference type="PANTHER" id="PTHR24093">
    <property type="entry name" value="CATION TRANSPORTING ATPASE"/>
    <property type="match status" value="1"/>
</dbReference>
<comment type="function">
    <text evidence="18">Catalyzes the hydrolysis of ATP coupled with the transport of calcium.</text>
</comment>
<evidence type="ECO:0000313" key="22">
    <source>
        <dbReference type="Proteomes" id="UP000265180"/>
    </source>
</evidence>
<evidence type="ECO:0000256" key="5">
    <source>
        <dbReference type="ARBA" id="ARBA00022553"/>
    </source>
</evidence>
<accession>A0A3P9LB34</accession>
<dbReference type="PANTHER" id="PTHR24093:SF377">
    <property type="entry name" value="PLASMA MEMBRANE CALCIUM-TRANSPORTING ATPASE 2"/>
    <property type="match status" value="1"/>
</dbReference>
<dbReference type="FunFam" id="2.70.150.10:FF:000001">
    <property type="entry name" value="Calcium-transporting ATPase"/>
    <property type="match status" value="1"/>
</dbReference>
<comment type="subcellular location">
    <subcellularLocation>
        <location evidence="1">Cell membrane</location>
        <topology evidence="1">Multi-pass membrane protein</topology>
    </subcellularLocation>
    <subcellularLocation>
        <location evidence="18">Membrane</location>
        <topology evidence="18">Multi-pass membrane protein</topology>
    </subcellularLocation>
</comment>
<reference evidence="21" key="4">
    <citation type="submission" date="2025-09" db="UniProtKB">
        <authorList>
            <consortium name="Ensembl"/>
        </authorList>
    </citation>
    <scope>IDENTIFICATION</scope>
    <source>
        <strain evidence="21">HNI</strain>
    </source>
</reference>
<dbReference type="GO" id="GO:0005388">
    <property type="term" value="F:P-type calcium transporter activity"/>
    <property type="evidence" value="ECO:0007669"/>
    <property type="project" value="UniProtKB-EC"/>
</dbReference>
<dbReference type="Gene3D" id="2.70.150.10">
    <property type="entry name" value="Calcium-transporting ATPase, cytoplasmic transduction domain A"/>
    <property type="match status" value="1"/>
</dbReference>
<feature type="domain" description="Cation-transporting P-type ATPase N-terminal" evidence="20">
    <location>
        <begin position="49"/>
        <end position="123"/>
    </location>
</feature>
<dbReference type="SFLD" id="SFLDF00027">
    <property type="entry name" value="p-type_atpase"/>
    <property type="match status" value="1"/>
</dbReference>
<dbReference type="InterPro" id="IPR059000">
    <property type="entry name" value="ATPase_P-type_domA"/>
</dbReference>
<keyword evidence="7 18" id="KW-0812">Transmembrane</keyword>
<dbReference type="GO" id="GO:0005886">
    <property type="term" value="C:plasma membrane"/>
    <property type="evidence" value="ECO:0007669"/>
    <property type="project" value="UniProtKB-SubCell"/>
</dbReference>
<dbReference type="NCBIfam" id="TIGR01494">
    <property type="entry name" value="ATPase_P-type"/>
    <property type="match status" value="3"/>
</dbReference>
<dbReference type="InterPro" id="IPR001757">
    <property type="entry name" value="P_typ_ATPase"/>
</dbReference>
<dbReference type="FunFam" id="1.20.1110.10:FF:000001">
    <property type="entry name" value="Calcium-transporting ATPase"/>
    <property type="match status" value="1"/>
</dbReference>
<dbReference type="Gene3D" id="3.40.50.1000">
    <property type="entry name" value="HAD superfamily/HAD-like"/>
    <property type="match status" value="1"/>
</dbReference>
<evidence type="ECO:0000256" key="19">
    <source>
        <dbReference type="SAM" id="MobiDB-lite"/>
    </source>
</evidence>
<dbReference type="Pfam" id="PF00122">
    <property type="entry name" value="E1-E2_ATPase"/>
    <property type="match status" value="1"/>
</dbReference>
<evidence type="ECO:0000256" key="18">
    <source>
        <dbReference type="RuleBase" id="RU361146"/>
    </source>
</evidence>
<feature type="transmembrane region" description="Helical" evidence="18">
    <location>
        <begin position="1046"/>
        <end position="1067"/>
    </location>
</feature>
<dbReference type="SUPFAM" id="SSF81665">
    <property type="entry name" value="Calcium ATPase, transmembrane domain M"/>
    <property type="match status" value="1"/>
</dbReference>
<dbReference type="FunFam" id="1.20.1110.10:FF:000008">
    <property type="entry name" value="Calcium-transporting ATPase"/>
    <property type="match status" value="1"/>
</dbReference>
<keyword evidence="9 18" id="KW-0547">Nucleotide-binding</keyword>
<feature type="compositionally biased region" description="Low complexity" evidence="19">
    <location>
        <begin position="1183"/>
        <end position="1194"/>
    </location>
</feature>
<organism evidence="21 22">
    <name type="scientific">Oryzias latipes</name>
    <name type="common">Japanese rice fish</name>
    <name type="synonym">Japanese killifish</name>
    <dbReference type="NCBI Taxonomy" id="8090"/>
    <lineage>
        <taxon>Eukaryota</taxon>
        <taxon>Metazoa</taxon>
        <taxon>Chordata</taxon>
        <taxon>Craniata</taxon>
        <taxon>Vertebrata</taxon>
        <taxon>Euteleostomi</taxon>
        <taxon>Actinopterygii</taxon>
        <taxon>Neopterygii</taxon>
        <taxon>Teleostei</taxon>
        <taxon>Neoteleostei</taxon>
        <taxon>Acanthomorphata</taxon>
        <taxon>Ovalentaria</taxon>
        <taxon>Atherinomorphae</taxon>
        <taxon>Beloniformes</taxon>
        <taxon>Adrianichthyidae</taxon>
        <taxon>Oryziinae</taxon>
        <taxon>Oryzias</taxon>
    </lineage>
</organism>
<dbReference type="InterPro" id="IPR018303">
    <property type="entry name" value="ATPase_P-typ_P_site"/>
</dbReference>
<dbReference type="SFLD" id="SFLDG00002">
    <property type="entry name" value="C1.7:_P-type_atpase_like"/>
    <property type="match status" value="1"/>
</dbReference>
<keyword evidence="5" id="KW-0597">Phosphoprotein</keyword>
<keyword evidence="15 18" id="KW-1133">Transmembrane helix</keyword>
<reference evidence="21 22" key="2">
    <citation type="submission" date="2017-04" db="EMBL/GenBank/DDBJ databases">
        <title>CpG methylation of centromeres and impact of large insertions on vertebrate speciation.</title>
        <authorList>
            <person name="Ichikawa K."/>
            <person name="Yoshimura J."/>
            <person name="Morishita S."/>
        </authorList>
    </citation>
    <scope>NUCLEOTIDE SEQUENCE</scope>
    <source>
        <strain evidence="21 22">HNI</strain>
    </source>
</reference>
<feature type="transmembrane region" description="Helical" evidence="18">
    <location>
        <begin position="861"/>
        <end position="880"/>
    </location>
</feature>
<dbReference type="Proteomes" id="UP000265180">
    <property type="component" value="Chromosome 5"/>
</dbReference>
<evidence type="ECO:0000256" key="4">
    <source>
        <dbReference type="ARBA" id="ARBA00022475"/>
    </source>
</evidence>
<proteinExistence type="inferred from homology"/>
<evidence type="ECO:0000256" key="15">
    <source>
        <dbReference type="ARBA" id="ARBA00022989"/>
    </source>
</evidence>
<protein>
    <recommendedName>
        <fullName evidence="18">Calcium-transporting ATPase</fullName>
        <ecNumber evidence="18">7.2.2.10</ecNumber>
    </recommendedName>
</protein>
<dbReference type="InterPro" id="IPR006068">
    <property type="entry name" value="ATPase_P-typ_cation-transptr_C"/>
</dbReference>
<evidence type="ECO:0000256" key="16">
    <source>
        <dbReference type="ARBA" id="ARBA00023065"/>
    </source>
</evidence>
<keyword evidence="17 18" id="KW-0472">Membrane</keyword>
<dbReference type="InterPro" id="IPR008250">
    <property type="entry name" value="ATPase_P-typ_transduc_dom_A_sf"/>
</dbReference>
<evidence type="ECO:0000256" key="17">
    <source>
        <dbReference type="ARBA" id="ARBA00023136"/>
    </source>
</evidence>
<dbReference type="Ensembl" id="ENSORLT00020026561.1">
    <property type="protein sequence ID" value="ENSORLP00020017894.1"/>
    <property type="gene ID" value="ENSORLG00020018895.1"/>
</dbReference>
<dbReference type="SFLD" id="SFLDS00003">
    <property type="entry name" value="Haloacid_Dehalogenase"/>
    <property type="match status" value="1"/>
</dbReference>
<evidence type="ECO:0000256" key="9">
    <source>
        <dbReference type="ARBA" id="ARBA00022741"/>
    </source>
</evidence>
<dbReference type="GO" id="GO:0098978">
    <property type="term" value="C:glutamatergic synapse"/>
    <property type="evidence" value="ECO:0007669"/>
    <property type="project" value="UniProtKB-ARBA"/>
</dbReference>
<feature type="transmembrane region" description="Helical" evidence="18">
    <location>
        <begin position="419"/>
        <end position="452"/>
    </location>
</feature>
<feature type="region of interest" description="Disordered" evidence="19">
    <location>
        <begin position="298"/>
        <end position="363"/>
    </location>
</feature>
<evidence type="ECO:0000313" key="21">
    <source>
        <dbReference type="Ensembl" id="ENSORLP00020017894.1"/>
    </source>
</evidence>
<evidence type="ECO:0000256" key="12">
    <source>
        <dbReference type="ARBA" id="ARBA00022842"/>
    </source>
</evidence>
<dbReference type="GO" id="GO:0016887">
    <property type="term" value="F:ATP hydrolysis activity"/>
    <property type="evidence" value="ECO:0007669"/>
    <property type="project" value="InterPro"/>
</dbReference>
<evidence type="ECO:0000256" key="14">
    <source>
        <dbReference type="ARBA" id="ARBA00022967"/>
    </source>
</evidence>
<evidence type="ECO:0000256" key="13">
    <source>
        <dbReference type="ARBA" id="ARBA00022860"/>
    </source>
</evidence>
<dbReference type="Pfam" id="PF12424">
    <property type="entry name" value="ATP_Ca_trans_C"/>
    <property type="match status" value="1"/>
</dbReference>
<dbReference type="InterPro" id="IPR023214">
    <property type="entry name" value="HAD_sf"/>
</dbReference>
<dbReference type="InterPro" id="IPR023298">
    <property type="entry name" value="ATPase_P-typ_TM_dom_sf"/>
</dbReference>
<dbReference type="Gene3D" id="3.40.1110.10">
    <property type="entry name" value="Calcium-transporting ATPase, cytoplasmic domain N"/>
    <property type="match status" value="1"/>
</dbReference>
<dbReference type="FunFam" id="3.40.50.1000:FF:000007">
    <property type="entry name" value="Calcium-transporting ATPase"/>
    <property type="match status" value="1"/>
</dbReference>
<reference key="1">
    <citation type="journal article" date="2007" name="Nature">
        <title>The medaka draft genome and insights into vertebrate genome evolution.</title>
        <authorList>
            <person name="Kasahara M."/>
            <person name="Naruse K."/>
            <person name="Sasaki S."/>
            <person name="Nakatani Y."/>
            <person name="Qu W."/>
            <person name="Ahsan B."/>
            <person name="Yamada T."/>
            <person name="Nagayasu Y."/>
            <person name="Doi K."/>
            <person name="Kasai Y."/>
            <person name="Jindo T."/>
            <person name="Kobayashi D."/>
            <person name="Shimada A."/>
            <person name="Toyoda A."/>
            <person name="Kuroki Y."/>
            <person name="Fujiyama A."/>
            <person name="Sasaki T."/>
            <person name="Shimizu A."/>
            <person name="Asakawa S."/>
            <person name="Shimizu N."/>
            <person name="Hashimoto S."/>
            <person name="Yang J."/>
            <person name="Lee Y."/>
            <person name="Matsushima K."/>
            <person name="Sugano S."/>
            <person name="Sakaizumi M."/>
            <person name="Narita T."/>
            <person name="Ohishi K."/>
            <person name="Haga S."/>
            <person name="Ohta F."/>
            <person name="Nomoto H."/>
            <person name="Nogata K."/>
            <person name="Morishita T."/>
            <person name="Endo T."/>
            <person name="Shin-I T."/>
            <person name="Takeda H."/>
            <person name="Morishita S."/>
            <person name="Kohara Y."/>
        </authorList>
    </citation>
    <scope>NUCLEOTIDE SEQUENCE [LARGE SCALE GENOMIC DNA]</scope>
    <source>
        <strain>Hd-rR</strain>
    </source>
</reference>
<evidence type="ECO:0000256" key="2">
    <source>
        <dbReference type="ARBA" id="ARBA00006124"/>
    </source>
</evidence>
<feature type="transmembrane region" description="Helical" evidence="18">
    <location>
        <begin position="1014"/>
        <end position="1034"/>
    </location>
</feature>
<evidence type="ECO:0000259" key="20">
    <source>
        <dbReference type="SMART" id="SM00831"/>
    </source>
</evidence>
<dbReference type="InterPro" id="IPR004014">
    <property type="entry name" value="ATPase_P-typ_cation-transptr_N"/>
</dbReference>
<keyword evidence="16 18" id="KW-0406">Ion transport</keyword>
<evidence type="ECO:0000256" key="3">
    <source>
        <dbReference type="ARBA" id="ARBA00022448"/>
    </source>
</evidence>
<dbReference type="InterPro" id="IPR006408">
    <property type="entry name" value="P-type_ATPase_IIB"/>
</dbReference>
<dbReference type="AlphaFoldDB" id="A0A3P9LB34"/>
<keyword evidence="6 18" id="KW-0109">Calcium transport</keyword>
<dbReference type="InterPro" id="IPR044492">
    <property type="entry name" value="P_typ_ATPase_HD_dom"/>
</dbReference>
<dbReference type="FunFam" id="1.20.1110.10:FF:000002">
    <property type="entry name" value="Calcium-transporting ATPase"/>
    <property type="match status" value="1"/>
</dbReference>
<comment type="caution">
    <text evidence="18">Lacks conserved residue(s) required for the propagation of feature annotation.</text>
</comment>
<dbReference type="InterPro" id="IPR023299">
    <property type="entry name" value="ATPase_P-typ_cyto_dom_N"/>
</dbReference>
<keyword evidence="3 18" id="KW-0813">Transport</keyword>
<keyword evidence="4" id="KW-1003">Cell membrane</keyword>
<dbReference type="GO" id="GO:0046872">
    <property type="term" value="F:metal ion binding"/>
    <property type="evidence" value="ECO:0007669"/>
    <property type="project" value="UniProtKB-KW"/>
</dbReference>
<feature type="region of interest" description="Disordered" evidence="19">
    <location>
        <begin position="1158"/>
        <end position="1196"/>
    </location>
</feature>
<feature type="compositionally biased region" description="Polar residues" evidence="19">
    <location>
        <begin position="312"/>
        <end position="327"/>
    </location>
</feature>
<dbReference type="Gene3D" id="1.20.1110.10">
    <property type="entry name" value="Calcium-transporting ATPase, transmembrane domain"/>
    <property type="match status" value="3"/>
</dbReference>
<comment type="similarity">
    <text evidence="2 18">Belongs to the cation transport ATPase (P-type) (TC 3.A.3) family. Type IIB subfamily.</text>
</comment>
<feature type="transmembrane region" description="Helical" evidence="18">
    <location>
        <begin position="376"/>
        <end position="399"/>
    </location>
</feature>
<feature type="compositionally biased region" description="Basic and acidic residues" evidence="19">
    <location>
        <begin position="298"/>
        <end position="311"/>
    </location>
</feature>
<dbReference type="SUPFAM" id="SSF81653">
    <property type="entry name" value="Calcium ATPase, transduction domain A"/>
    <property type="match status" value="1"/>
</dbReference>
<dbReference type="InterPro" id="IPR036412">
    <property type="entry name" value="HAD-like_sf"/>
</dbReference>
<comment type="catalytic activity">
    <reaction evidence="18">
        <text>Ca(2+)(in) + ATP + H2O = Ca(2+)(out) + ADP + phosphate + H(+)</text>
        <dbReference type="Rhea" id="RHEA:18105"/>
        <dbReference type="ChEBI" id="CHEBI:15377"/>
        <dbReference type="ChEBI" id="CHEBI:15378"/>
        <dbReference type="ChEBI" id="CHEBI:29108"/>
        <dbReference type="ChEBI" id="CHEBI:30616"/>
        <dbReference type="ChEBI" id="CHEBI:43474"/>
        <dbReference type="ChEBI" id="CHEBI:456216"/>
        <dbReference type="EC" id="7.2.2.10"/>
    </reaction>
</comment>
<dbReference type="SUPFAM" id="SSF56784">
    <property type="entry name" value="HAD-like"/>
    <property type="match status" value="1"/>
</dbReference>
<dbReference type="GO" id="GO:0005524">
    <property type="term" value="F:ATP binding"/>
    <property type="evidence" value="ECO:0007669"/>
    <property type="project" value="UniProtKB-KW"/>
</dbReference>
<dbReference type="CDD" id="cd02081">
    <property type="entry name" value="P-type_ATPase_Ca_PMCA-like"/>
    <property type="match status" value="1"/>
</dbReference>
<dbReference type="FunFam" id="3.40.1110.10:FF:000032">
    <property type="entry name" value="Calcium-transporting ATPase"/>
    <property type="match status" value="1"/>
</dbReference>
<dbReference type="PRINTS" id="PR00121">
    <property type="entry name" value="NAKATPASE"/>
</dbReference>